<comment type="similarity">
    <text evidence="2 8">Belongs to the diaminopimelate epimerase family.</text>
</comment>
<comment type="pathway">
    <text evidence="1 8">Amino-acid biosynthesis; L-lysine biosynthesis via DAP pathway; DL-2,6-diaminopimelate from LL-2,6-diaminopimelate: step 1/1.</text>
</comment>
<dbReference type="PROSITE" id="PS01326">
    <property type="entry name" value="DAP_EPIMERASE"/>
    <property type="match status" value="1"/>
</dbReference>
<name>A0ABQ2JDH7_9ACTN</name>
<feature type="binding site" evidence="8">
    <location>
        <position position="83"/>
    </location>
    <ligand>
        <name>substrate</name>
    </ligand>
</feature>
<organism evidence="11 12">
    <name type="scientific">Streptomyces kronopolitis</name>
    <dbReference type="NCBI Taxonomy" id="1612435"/>
    <lineage>
        <taxon>Bacteria</taxon>
        <taxon>Bacillati</taxon>
        <taxon>Actinomycetota</taxon>
        <taxon>Actinomycetes</taxon>
        <taxon>Kitasatosporales</taxon>
        <taxon>Streptomycetaceae</taxon>
        <taxon>Streptomyces</taxon>
    </lineage>
</organism>
<evidence type="ECO:0000313" key="11">
    <source>
        <dbReference type="EMBL" id="GGN43104.1"/>
    </source>
</evidence>
<comment type="caution">
    <text evidence="11">The sequence shown here is derived from an EMBL/GenBank/DDBJ whole genome shotgun (WGS) entry which is preliminary data.</text>
</comment>
<dbReference type="SUPFAM" id="SSF54506">
    <property type="entry name" value="Diaminopimelate epimerase-like"/>
    <property type="match status" value="2"/>
</dbReference>
<evidence type="ECO:0000256" key="5">
    <source>
        <dbReference type="ARBA" id="ARBA00023154"/>
    </source>
</evidence>
<dbReference type="Proteomes" id="UP000600080">
    <property type="component" value="Unassembled WGS sequence"/>
</dbReference>
<reference evidence="12" key="1">
    <citation type="journal article" date="2019" name="Int. J. Syst. Evol. Microbiol.">
        <title>The Global Catalogue of Microorganisms (GCM) 10K type strain sequencing project: providing services to taxonomists for standard genome sequencing and annotation.</title>
        <authorList>
            <consortium name="The Broad Institute Genomics Platform"/>
            <consortium name="The Broad Institute Genome Sequencing Center for Infectious Disease"/>
            <person name="Wu L."/>
            <person name="Ma J."/>
        </authorList>
    </citation>
    <scope>NUCLEOTIDE SEQUENCE [LARGE SCALE GENOMIC DNA]</scope>
    <source>
        <strain evidence="12">CGMCC 4.7323</strain>
    </source>
</reference>
<proteinExistence type="inferred from homology"/>
<dbReference type="InterPro" id="IPR018510">
    <property type="entry name" value="DAP_epimerase_AS"/>
</dbReference>
<evidence type="ECO:0000256" key="4">
    <source>
        <dbReference type="ARBA" id="ARBA00022605"/>
    </source>
</evidence>
<feature type="active site" evidence="9">
    <location>
        <position position="92"/>
    </location>
</feature>
<evidence type="ECO:0000256" key="9">
    <source>
        <dbReference type="PROSITE-ProRule" id="PRU10125"/>
    </source>
</evidence>
<feature type="binding site" evidence="8">
    <location>
        <begin position="93"/>
        <end position="94"/>
    </location>
    <ligand>
        <name>substrate</name>
    </ligand>
</feature>
<keyword evidence="4 8" id="KW-0028">Amino-acid biosynthesis</keyword>
<evidence type="ECO:0000256" key="8">
    <source>
        <dbReference type="HAMAP-Rule" id="MF_00197"/>
    </source>
</evidence>
<sequence length="294" mass="31065">MTAARARRPAPQGFAKGHGAENDFVVLPDPDNRLDLSNEDVVRLCERHTGLGADGILRAVRCTATPEATAMAADAQWFMDYRNADGSRGATCGNGIRLLARYLVDAGQHEPGAFAIATRAGLRHVHVPTRSHDGSGPVTVMMGRPRLPGSDSIEVAVGHRRWPALHVDMGNPHAVAFVEDLAHAGALLIAPIVTPLHAYPHGVTTEFATLRAPRHLALRVHERGVGETRACGTGACAAVAALRTREMHSTAARYTVDSPGGRLRISAHADGTMDLTGPAVVIAHGTITLPCTQA</sequence>
<evidence type="ECO:0000256" key="6">
    <source>
        <dbReference type="ARBA" id="ARBA00023235"/>
    </source>
</evidence>
<gene>
    <name evidence="8 11" type="primary">dapF</name>
    <name evidence="11" type="ORF">GCM10012285_24110</name>
</gene>
<comment type="catalytic activity">
    <reaction evidence="7 8">
        <text>(2S,6S)-2,6-diaminopimelate = meso-2,6-diaminopimelate</text>
        <dbReference type="Rhea" id="RHEA:15393"/>
        <dbReference type="ChEBI" id="CHEBI:57609"/>
        <dbReference type="ChEBI" id="CHEBI:57791"/>
        <dbReference type="EC" id="5.1.1.7"/>
    </reaction>
</comment>
<keyword evidence="6 8" id="KW-0413">Isomerase</keyword>
<dbReference type="Pfam" id="PF01678">
    <property type="entry name" value="DAP_epimerase"/>
    <property type="match status" value="2"/>
</dbReference>
<comment type="caution">
    <text evidence="8">Lacks conserved residue(s) required for the propagation of feature annotation.</text>
</comment>
<keyword evidence="8" id="KW-0963">Cytoplasm</keyword>
<dbReference type="EMBL" id="BMND01000008">
    <property type="protein sequence ID" value="GGN43104.1"/>
    <property type="molecule type" value="Genomic_DNA"/>
</dbReference>
<dbReference type="GeneID" id="301548215"/>
<keyword evidence="12" id="KW-1185">Reference proteome</keyword>
<evidence type="ECO:0000256" key="10">
    <source>
        <dbReference type="SAM" id="MobiDB-lite"/>
    </source>
</evidence>
<dbReference type="PANTHER" id="PTHR31689:SF0">
    <property type="entry name" value="DIAMINOPIMELATE EPIMERASE"/>
    <property type="match status" value="1"/>
</dbReference>
<dbReference type="NCBIfam" id="TIGR00652">
    <property type="entry name" value="DapF"/>
    <property type="match status" value="1"/>
</dbReference>
<comment type="subunit">
    <text evidence="8">Homodimer.</text>
</comment>
<dbReference type="PANTHER" id="PTHR31689">
    <property type="entry name" value="DIAMINOPIMELATE EPIMERASE, CHLOROPLASTIC"/>
    <property type="match status" value="1"/>
</dbReference>
<comment type="subcellular location">
    <subcellularLocation>
        <location evidence="8">Cytoplasm</location>
    </subcellularLocation>
</comment>
<evidence type="ECO:0000256" key="1">
    <source>
        <dbReference type="ARBA" id="ARBA00005196"/>
    </source>
</evidence>
<evidence type="ECO:0000256" key="2">
    <source>
        <dbReference type="ARBA" id="ARBA00010219"/>
    </source>
</evidence>
<evidence type="ECO:0000256" key="3">
    <source>
        <dbReference type="ARBA" id="ARBA00013080"/>
    </source>
</evidence>
<feature type="active site" description="Proton acceptor" evidence="8">
    <location>
        <position position="231"/>
    </location>
</feature>
<feature type="binding site" evidence="8">
    <location>
        <position position="171"/>
    </location>
    <ligand>
        <name>substrate</name>
    </ligand>
</feature>
<feature type="binding site" evidence="8">
    <location>
        <begin position="232"/>
        <end position="233"/>
    </location>
    <ligand>
        <name>substrate</name>
    </ligand>
</feature>
<protein>
    <recommendedName>
        <fullName evidence="3 8">Diaminopimelate epimerase</fullName>
        <shortName evidence="8">DAP epimerase</shortName>
        <ecNumber evidence="3 8">5.1.1.7</ecNumber>
    </recommendedName>
    <alternativeName>
        <fullName evidence="8">PLP-independent amino acid racemase</fullName>
    </alternativeName>
</protein>
<keyword evidence="5 8" id="KW-0457">Lysine biosynthesis</keyword>
<feature type="site" description="Could be important to modulate the pK values of the two catalytic cysteine residues" evidence="8">
    <location>
        <position position="222"/>
    </location>
</feature>
<feature type="binding site" evidence="8">
    <location>
        <position position="22"/>
    </location>
    <ligand>
        <name>substrate</name>
    </ligand>
</feature>
<dbReference type="EC" id="5.1.1.7" evidence="3 8"/>
<evidence type="ECO:0000256" key="7">
    <source>
        <dbReference type="ARBA" id="ARBA00051712"/>
    </source>
</evidence>
<dbReference type="Gene3D" id="3.10.310.10">
    <property type="entry name" value="Diaminopimelate Epimerase, Chain A, domain 1"/>
    <property type="match status" value="2"/>
</dbReference>
<dbReference type="InterPro" id="IPR001653">
    <property type="entry name" value="DAP_epimerase_DapF"/>
</dbReference>
<feature type="region of interest" description="Disordered" evidence="10">
    <location>
        <begin position="1"/>
        <end position="22"/>
    </location>
</feature>
<comment type="function">
    <text evidence="8">Catalyzes the stereoinversion of LL-2,6-diaminopimelate (L,L-DAP) to meso-diaminopimelate (meso-DAP), a precursor of L-lysine and an essential component of the bacterial peptidoglycan.</text>
</comment>
<feature type="active site" description="Proton donor" evidence="8">
    <location>
        <position position="92"/>
    </location>
</feature>
<dbReference type="RefSeq" id="WP_189097605.1">
    <property type="nucleotide sequence ID" value="NZ_BMND01000008.1"/>
</dbReference>
<feature type="binding site" evidence="8">
    <location>
        <begin position="222"/>
        <end position="223"/>
    </location>
    <ligand>
        <name>substrate</name>
    </ligand>
</feature>
<dbReference type="HAMAP" id="MF_00197">
    <property type="entry name" value="DAP_epimerase"/>
    <property type="match status" value="1"/>
</dbReference>
<evidence type="ECO:0000313" key="12">
    <source>
        <dbReference type="Proteomes" id="UP000600080"/>
    </source>
</evidence>
<accession>A0ABQ2JDH7</accession>
<feature type="site" description="Could be important to modulate the pK values of the two catalytic cysteine residues" evidence="8">
    <location>
        <position position="173"/>
    </location>
</feature>